<evidence type="ECO:0000313" key="7">
    <source>
        <dbReference type="EMBL" id="CCC57703.1"/>
    </source>
</evidence>
<evidence type="ECO:0000256" key="1">
    <source>
        <dbReference type="ARBA" id="ARBA00023015"/>
    </source>
</evidence>
<dbReference type="OrthoDB" id="1929929at2"/>
<dbReference type="InterPro" id="IPR007630">
    <property type="entry name" value="RNA_pol_sigma70_r4"/>
</dbReference>
<keyword evidence="2" id="KW-0731">Sigma factor</keyword>
<dbReference type="RefSeq" id="WP_008907426.1">
    <property type="nucleotide sequence ID" value="NZ_CAKP01000001.1"/>
</dbReference>
<organism evidence="7 8">
    <name type="scientific">Caloramator australicus RC3</name>
    <dbReference type="NCBI Taxonomy" id="857293"/>
    <lineage>
        <taxon>Bacteria</taxon>
        <taxon>Bacillati</taxon>
        <taxon>Bacillota</taxon>
        <taxon>Clostridia</taxon>
        <taxon>Eubacteriales</taxon>
        <taxon>Clostridiaceae</taxon>
        <taxon>Caloramator</taxon>
    </lineage>
</organism>
<dbReference type="GO" id="GO:0006352">
    <property type="term" value="P:DNA-templated transcription initiation"/>
    <property type="evidence" value="ECO:0007669"/>
    <property type="project" value="InterPro"/>
</dbReference>
<dbReference type="NCBIfam" id="TIGR02937">
    <property type="entry name" value="sigma70-ECF"/>
    <property type="match status" value="1"/>
</dbReference>
<keyword evidence="3" id="KW-0238">DNA-binding</keyword>
<dbReference type="GO" id="GO:0016987">
    <property type="term" value="F:sigma factor activity"/>
    <property type="evidence" value="ECO:0007669"/>
    <property type="project" value="UniProtKB-KW"/>
</dbReference>
<keyword evidence="8" id="KW-1185">Reference proteome</keyword>
<evidence type="ECO:0000256" key="3">
    <source>
        <dbReference type="ARBA" id="ARBA00023125"/>
    </source>
</evidence>
<dbReference type="STRING" id="857293.CAAU_0053"/>
<dbReference type="AlphaFoldDB" id="G0V3L3"/>
<keyword evidence="4" id="KW-0804">Transcription</keyword>
<dbReference type="eggNOG" id="COG1191">
    <property type="taxonomic scope" value="Bacteria"/>
</dbReference>
<accession>G0V3L3</accession>
<evidence type="ECO:0000259" key="6">
    <source>
        <dbReference type="Pfam" id="PF04545"/>
    </source>
</evidence>
<dbReference type="Gene3D" id="1.10.10.10">
    <property type="entry name" value="Winged helix-like DNA-binding domain superfamily/Winged helix DNA-binding domain"/>
    <property type="match status" value="1"/>
</dbReference>
<dbReference type="PRINTS" id="PR00046">
    <property type="entry name" value="SIGMA70FCT"/>
</dbReference>
<proteinExistence type="predicted"/>
<gene>
    <name evidence="7" type="ORF">CAAU_0053</name>
</gene>
<sequence length="190" mass="22917">MVKEKLVKINEEYIVVTFDEIFSRYKNLIHNLCKKWQSKLEYADLFQVASIGLYKAFLDYDISKDIEFSTLAYTYIKNEIRSFYRQAQKKFGYISLNQELYYDSNRKIEDIIKDEEFEHKILEEITKEQDIRRIYEAFRHLTSRQEEIIKKYFLEGKTMQEIADDLGFHVSYIGKVIKNSVKKIKDNLDL</sequence>
<dbReference type="GO" id="GO:0003677">
    <property type="term" value="F:DNA binding"/>
    <property type="evidence" value="ECO:0007669"/>
    <property type="project" value="UniProtKB-KW"/>
</dbReference>
<keyword evidence="1" id="KW-0805">Transcription regulation</keyword>
<evidence type="ECO:0000256" key="4">
    <source>
        <dbReference type="ARBA" id="ARBA00023163"/>
    </source>
</evidence>
<dbReference type="InterPro" id="IPR013325">
    <property type="entry name" value="RNA_pol_sigma_r2"/>
</dbReference>
<dbReference type="Pfam" id="PF04542">
    <property type="entry name" value="Sigma70_r2"/>
    <property type="match status" value="1"/>
</dbReference>
<feature type="domain" description="RNA polymerase sigma-70 region 2" evidence="5">
    <location>
        <begin position="22"/>
        <end position="89"/>
    </location>
</feature>
<feature type="domain" description="RNA polymerase sigma-70 region 4" evidence="6">
    <location>
        <begin position="137"/>
        <end position="185"/>
    </location>
</feature>
<dbReference type="Gene3D" id="1.10.1740.10">
    <property type="match status" value="1"/>
</dbReference>
<protein>
    <submittedName>
        <fullName evidence="7">RNA polymerase sigma-E factor</fullName>
    </submittedName>
</protein>
<dbReference type="InterPro" id="IPR014284">
    <property type="entry name" value="RNA_pol_sigma-70_dom"/>
</dbReference>
<comment type="caution">
    <text evidence="7">The sequence shown here is derived from an EMBL/GenBank/DDBJ whole genome shotgun (WGS) entry which is preliminary data.</text>
</comment>
<dbReference type="EMBL" id="CAKP01000001">
    <property type="protein sequence ID" value="CCC57703.1"/>
    <property type="molecule type" value="Genomic_DNA"/>
</dbReference>
<dbReference type="SUPFAM" id="SSF88659">
    <property type="entry name" value="Sigma3 and sigma4 domains of RNA polymerase sigma factors"/>
    <property type="match status" value="1"/>
</dbReference>
<dbReference type="PANTHER" id="PTHR30385">
    <property type="entry name" value="SIGMA FACTOR F FLAGELLAR"/>
    <property type="match status" value="1"/>
</dbReference>
<evidence type="ECO:0000313" key="8">
    <source>
        <dbReference type="Proteomes" id="UP000007652"/>
    </source>
</evidence>
<dbReference type="InterPro" id="IPR036388">
    <property type="entry name" value="WH-like_DNA-bd_sf"/>
</dbReference>
<dbReference type="PANTHER" id="PTHR30385:SF7">
    <property type="entry name" value="RNA POLYMERASE SIGMA FACTOR FLIA"/>
    <property type="match status" value="1"/>
</dbReference>
<dbReference type="InterPro" id="IPR013324">
    <property type="entry name" value="RNA_pol_sigma_r3/r4-like"/>
</dbReference>
<dbReference type="Pfam" id="PF04545">
    <property type="entry name" value="Sigma70_r4"/>
    <property type="match status" value="1"/>
</dbReference>
<dbReference type="SUPFAM" id="SSF88946">
    <property type="entry name" value="Sigma2 domain of RNA polymerase sigma factors"/>
    <property type="match status" value="1"/>
</dbReference>
<dbReference type="InterPro" id="IPR000943">
    <property type="entry name" value="RNA_pol_sigma70"/>
</dbReference>
<dbReference type="Proteomes" id="UP000007652">
    <property type="component" value="Unassembled WGS sequence"/>
</dbReference>
<evidence type="ECO:0000256" key="2">
    <source>
        <dbReference type="ARBA" id="ARBA00023082"/>
    </source>
</evidence>
<name>G0V3L3_9CLOT</name>
<reference evidence="7 8" key="1">
    <citation type="journal article" date="2011" name="J. Bacteriol.">
        <title>Draft genome sequence of Caloramator australicus strain RC3T, a thermoanaerobe from the Great Artesian Basin of Australia.</title>
        <authorList>
            <person name="Ogg C.D."/>
            <person name="Patel B.K.C."/>
        </authorList>
    </citation>
    <scope>NUCLEOTIDE SEQUENCE [LARGE SCALE GENOMIC DNA]</scope>
    <source>
        <strain evidence="7 8">RC3</strain>
    </source>
</reference>
<dbReference type="InterPro" id="IPR007627">
    <property type="entry name" value="RNA_pol_sigma70_r2"/>
</dbReference>
<evidence type="ECO:0000259" key="5">
    <source>
        <dbReference type="Pfam" id="PF04542"/>
    </source>
</evidence>